<evidence type="ECO:0000313" key="16">
    <source>
        <dbReference type="EMBL" id="KAJ3447070.1"/>
    </source>
</evidence>
<dbReference type="InterPro" id="IPR028877">
    <property type="entry name" value="Ribosomal_eL20"/>
</dbReference>
<dbReference type="EMBL" id="JANTQA010000032">
    <property type="protein sequence ID" value="KAJ3438939.1"/>
    <property type="molecule type" value="Genomic_DNA"/>
</dbReference>
<evidence type="ECO:0000313" key="18">
    <source>
        <dbReference type="EMBL" id="KAJ3448391.1"/>
    </source>
</evidence>
<evidence type="ECO:0000313" key="43">
    <source>
        <dbReference type="EMBL" id="KAJ6253555.1"/>
    </source>
</evidence>
<evidence type="ECO:0000313" key="17">
    <source>
        <dbReference type="EMBL" id="KAJ3447616.1"/>
    </source>
</evidence>
<dbReference type="EMBL" id="JANTQA010000070">
    <property type="protein sequence ID" value="KAJ3425887.1"/>
    <property type="molecule type" value="Genomic_DNA"/>
</dbReference>
<dbReference type="EMBL" id="JANTQA010000008">
    <property type="protein sequence ID" value="KAJ3452483.1"/>
    <property type="molecule type" value="Genomic_DNA"/>
</dbReference>
<dbReference type="Gene3D" id="3.10.20.10">
    <property type="match status" value="2"/>
</dbReference>
<dbReference type="EMBL" id="JANTQA010000032">
    <property type="protein sequence ID" value="KAJ3438947.1"/>
    <property type="molecule type" value="Genomic_DNA"/>
</dbReference>
<dbReference type="EMBL" id="JAOAOG010000221">
    <property type="protein sequence ID" value="KAJ6239544.1"/>
    <property type="molecule type" value="Genomic_DNA"/>
</dbReference>
<evidence type="ECO:0000313" key="35">
    <source>
        <dbReference type="EMBL" id="KAJ6236364.1"/>
    </source>
</evidence>
<dbReference type="HAMAP" id="MF_00273">
    <property type="entry name" value="Ribosomal_eL20"/>
    <property type="match status" value="1"/>
</dbReference>
<dbReference type="GO" id="GO:0003735">
    <property type="term" value="F:structural constituent of ribosome"/>
    <property type="evidence" value="ECO:0007669"/>
    <property type="project" value="InterPro"/>
</dbReference>
<dbReference type="EMBL" id="JAOAOG010000243">
    <property type="protein sequence ID" value="KAJ6236354.1"/>
    <property type="molecule type" value="Genomic_DNA"/>
</dbReference>
<evidence type="ECO:0000313" key="33">
    <source>
        <dbReference type="EMBL" id="KAJ6235979.1"/>
    </source>
</evidence>
<dbReference type="Proteomes" id="UP001146793">
    <property type="component" value="Unassembled WGS sequence"/>
</dbReference>
<protein>
    <recommendedName>
        <fullName evidence="4">60S ribosomal protein L18a</fullName>
    </recommendedName>
</protein>
<dbReference type="EMBL" id="JAOAOG010000314">
    <property type="protein sequence ID" value="KAJ6230108.1"/>
    <property type="molecule type" value="Genomic_DNA"/>
</dbReference>
<dbReference type="PANTHER" id="PTHR10052">
    <property type="entry name" value="60S RIBOSOMAL PROTEIN L18A"/>
    <property type="match status" value="1"/>
</dbReference>
<dbReference type="EMBL" id="JAOAOG010000060">
    <property type="protein sequence ID" value="KAJ6251403.1"/>
    <property type="molecule type" value="Genomic_DNA"/>
</dbReference>
<dbReference type="EMBL" id="JAOAOG010000028">
    <property type="protein sequence ID" value="KAJ6253555.1"/>
    <property type="molecule type" value="Genomic_DNA"/>
</dbReference>
<dbReference type="EMBL" id="JANTQA010000015">
    <property type="protein sequence ID" value="KAJ3448922.1"/>
    <property type="molecule type" value="Genomic_DNA"/>
</dbReference>
<evidence type="ECO:0000313" key="41">
    <source>
        <dbReference type="EMBL" id="KAJ6251257.1"/>
    </source>
</evidence>
<evidence type="ECO:0000313" key="39">
    <source>
        <dbReference type="EMBL" id="KAJ6246683.1"/>
    </source>
</evidence>
<dbReference type="EMBL" id="JANTQA010000047">
    <property type="protein sequence ID" value="KAJ3433074.1"/>
    <property type="molecule type" value="Genomic_DNA"/>
</dbReference>
<evidence type="ECO:0000256" key="4">
    <source>
        <dbReference type="PIRNR" id="PIRNR002190"/>
    </source>
</evidence>
<gene>
    <name evidence="17" type="ORF">M0812_00088</name>
    <name evidence="18" type="ORF">M0812_00870</name>
    <name evidence="19" type="ORF">M0812_01399</name>
    <name evidence="20" type="ORF">M0812_01409</name>
    <name evidence="24" type="ORF">M0812_03983</name>
    <name evidence="25" type="ORF">M0812_03995</name>
    <name evidence="26" type="ORF">M0812_04252</name>
    <name evidence="21" type="ORF">M0812_05674</name>
    <name evidence="22" type="ORF">M0812_05685</name>
    <name evidence="23" type="ORF">M0812_05779</name>
    <name evidence="16" type="ORF">M0812_07287</name>
    <name evidence="14" type="ORF">M0812_10000</name>
    <name evidence="15" type="ORF">M0812_10866</name>
    <name evidence="12" type="ORF">M0812_14954</name>
    <name evidence="13" type="ORF">M0812_14962</name>
    <name evidence="10" type="ORF">M0812_22024</name>
    <name evidence="11" type="ORF">M0812_22037</name>
    <name evidence="9" type="ORF">M0812_25082</name>
    <name evidence="8" type="ORF">M0812_26316</name>
    <name evidence="7" type="ORF">M0812_28333</name>
    <name evidence="6" type="ORF">M0812_29138</name>
    <name evidence="39" type="ORF">M0813_01933</name>
    <name evidence="40" type="ORF">M0813_01945</name>
    <name evidence="32" type="ORF">M0813_07097</name>
    <name evidence="31" type="ORF">M0813_07394</name>
    <name evidence="29" type="ORF">M0813_07548</name>
    <name evidence="30" type="ORF">M0813_07560</name>
    <name evidence="28" type="ORF">M0813_07816</name>
    <name evidence="27" type="ORF">M0813_09356</name>
    <name evidence="43" type="ORF">M0813_12968</name>
    <name evidence="44" type="ORF">M0813_12978</name>
    <name evidence="45" type="ORF">M0813_13073</name>
    <name evidence="42" type="ORF">M0813_15060</name>
    <name evidence="41" type="ORF">M0813_15214</name>
    <name evidence="37" type="ORF">M0813_21416</name>
    <name evidence="38" type="ORF">M0813_21425</name>
    <name evidence="36" type="ORF">M0813_25006</name>
    <name evidence="34" type="ORF">M0813_27741</name>
    <name evidence="35" type="ORF">M0813_27751</name>
    <name evidence="33" type="ORF">M0813_28254</name>
</gene>
<dbReference type="EMBL" id="JAOAOG010000251">
    <property type="protein sequence ID" value="KAJ6235979.1"/>
    <property type="molecule type" value="Genomic_DNA"/>
</dbReference>
<reference evidence="10" key="2">
    <citation type="submission" date="2022-08" db="EMBL/GenBank/DDBJ databases">
        <title>Novel sulphate-reducing endosymbionts in the free-living metamonad Anaeramoeba.</title>
        <authorList>
            <person name="Jerlstrom-Hultqvist J."/>
            <person name="Cepicka I."/>
            <person name="Gallot-Lavallee L."/>
            <person name="Salas-Leiva D."/>
            <person name="Curtis B.A."/>
            <person name="Zahonova K."/>
            <person name="Pipaliya S."/>
            <person name="Dacks J."/>
            <person name="Roger A.J."/>
        </authorList>
    </citation>
    <scope>NUCLEOTIDE SEQUENCE</scope>
    <source>
        <strain evidence="10">Busselton2</strain>
    </source>
</reference>
<dbReference type="EMBL" id="JAOAOG010000319">
    <property type="protein sequence ID" value="KAJ6229590.1"/>
    <property type="molecule type" value="Genomic_DNA"/>
</dbReference>
<dbReference type="EMBL" id="JANTQA010000063">
    <property type="protein sequence ID" value="KAJ3426748.1"/>
    <property type="molecule type" value="Genomic_DNA"/>
</dbReference>
<evidence type="ECO:0000256" key="2">
    <source>
        <dbReference type="ARBA" id="ARBA00022980"/>
    </source>
</evidence>
<dbReference type="EMBL" id="JAOAOG010000319">
    <property type="protein sequence ID" value="KAJ6229602.1"/>
    <property type="molecule type" value="Genomic_DNA"/>
</dbReference>
<dbReference type="EMBL" id="JAOAOG010000243">
    <property type="protein sequence ID" value="KAJ6236364.1"/>
    <property type="molecule type" value="Genomic_DNA"/>
</dbReference>
<dbReference type="GO" id="GO:0006412">
    <property type="term" value="P:translation"/>
    <property type="evidence" value="ECO:0007669"/>
    <property type="project" value="InterPro"/>
</dbReference>
<evidence type="ECO:0000256" key="1">
    <source>
        <dbReference type="ARBA" id="ARBA00009362"/>
    </source>
</evidence>
<evidence type="ECO:0000313" key="45">
    <source>
        <dbReference type="EMBL" id="KAJ6253659.1"/>
    </source>
</evidence>
<comment type="similarity">
    <text evidence="1 4">Belongs to the eukaryotic ribosomal protein eL20 family.</text>
</comment>
<dbReference type="EMBL" id="JAOAOG010000028">
    <property type="protein sequence ID" value="KAJ6253565.1"/>
    <property type="molecule type" value="Genomic_DNA"/>
</dbReference>
<reference evidence="27" key="1">
    <citation type="submission" date="2022-08" db="EMBL/GenBank/DDBJ databases">
        <title>Novel sulfate-reducing endosymbionts in the free-living metamonad Anaeramoeba.</title>
        <authorList>
            <person name="Jerlstrom-Hultqvist J."/>
            <person name="Cepicka I."/>
            <person name="Gallot-Lavallee L."/>
            <person name="Salas-Leiva D."/>
            <person name="Curtis B.A."/>
            <person name="Zahonova K."/>
            <person name="Pipaliya S."/>
            <person name="Dacks J."/>
            <person name="Roger A.J."/>
        </authorList>
    </citation>
    <scope>NUCLEOTIDE SEQUENCE</scope>
    <source>
        <strain evidence="27">Schooner1</strain>
    </source>
</reference>
<evidence type="ECO:0000256" key="3">
    <source>
        <dbReference type="ARBA" id="ARBA00023274"/>
    </source>
</evidence>
<dbReference type="EMBL" id="JANTQA010000047">
    <property type="protein sequence ID" value="KAJ3433087.1"/>
    <property type="molecule type" value="Genomic_DNA"/>
</dbReference>
<evidence type="ECO:0000313" key="19">
    <source>
        <dbReference type="EMBL" id="KAJ3448912.1"/>
    </source>
</evidence>
<evidence type="ECO:0000313" key="37">
    <source>
        <dbReference type="EMBL" id="KAJ6244152.1"/>
    </source>
</evidence>
<dbReference type="EMBL" id="JAOAOG010000317">
    <property type="protein sequence ID" value="KAJ6229806.1"/>
    <property type="molecule type" value="Genomic_DNA"/>
</dbReference>
<dbReference type="InterPro" id="IPR023573">
    <property type="entry name" value="Ribosomal_eL20_dom"/>
</dbReference>
<dbReference type="EMBL" id="JANTQA010000015">
    <property type="protein sequence ID" value="KAJ3448912.1"/>
    <property type="molecule type" value="Genomic_DNA"/>
</dbReference>
<evidence type="ECO:0000313" key="15">
    <source>
        <dbReference type="EMBL" id="KAJ3445003.1"/>
    </source>
</evidence>
<dbReference type="EMBL" id="JANTQA010000072">
    <property type="protein sequence ID" value="KAJ3424417.1"/>
    <property type="molecule type" value="Genomic_DNA"/>
</dbReference>
<keyword evidence="2 4" id="KW-0689">Ribosomal protein</keyword>
<dbReference type="EMBL" id="JANTQA010000016">
    <property type="protein sequence ID" value="KAJ3447070.1"/>
    <property type="molecule type" value="Genomic_DNA"/>
</dbReference>
<dbReference type="EMBL" id="JAOAOG010000166">
    <property type="protein sequence ID" value="KAJ6244152.1"/>
    <property type="molecule type" value="Genomic_DNA"/>
</dbReference>
<dbReference type="EMBL" id="JAOAOG010000331">
    <property type="protein sequence ID" value="KAJ6227941.1"/>
    <property type="molecule type" value="Genomic_DNA"/>
</dbReference>
<dbReference type="EMBL" id="JAOAOG010000028">
    <property type="protein sequence ID" value="KAJ6253659.1"/>
    <property type="molecule type" value="Genomic_DNA"/>
</dbReference>
<proteinExistence type="inferred from homology"/>
<dbReference type="Proteomes" id="UP001150062">
    <property type="component" value="Unassembled WGS sequence"/>
</dbReference>
<dbReference type="EMBL" id="JAOAOG010000065">
    <property type="protein sequence ID" value="KAJ6251257.1"/>
    <property type="molecule type" value="Genomic_DNA"/>
</dbReference>
<evidence type="ECO:0000313" key="6">
    <source>
        <dbReference type="EMBL" id="KAJ3424417.1"/>
    </source>
</evidence>
<evidence type="ECO:0000313" key="12">
    <source>
        <dbReference type="EMBL" id="KAJ3438939.1"/>
    </source>
</evidence>
<evidence type="ECO:0000313" key="7">
    <source>
        <dbReference type="EMBL" id="KAJ3425887.1"/>
    </source>
</evidence>
<evidence type="ECO:0000313" key="34">
    <source>
        <dbReference type="EMBL" id="KAJ6236354.1"/>
    </source>
</evidence>
<dbReference type="FunFam" id="3.10.20.10:FF:000002">
    <property type="entry name" value="60S ribosomal protein L18a"/>
    <property type="match status" value="1"/>
</dbReference>
<evidence type="ECO:0000313" key="9">
    <source>
        <dbReference type="EMBL" id="KAJ3429722.1"/>
    </source>
</evidence>
<evidence type="ECO:0000313" key="46">
    <source>
        <dbReference type="Proteomes" id="UP001146793"/>
    </source>
</evidence>
<evidence type="ECO:0000313" key="22">
    <source>
        <dbReference type="EMBL" id="KAJ3449532.1"/>
    </source>
</evidence>
<evidence type="ECO:0000313" key="13">
    <source>
        <dbReference type="EMBL" id="KAJ3438947.1"/>
    </source>
</evidence>
<evidence type="ECO:0000313" key="11">
    <source>
        <dbReference type="EMBL" id="KAJ3433087.1"/>
    </source>
</evidence>
<name>A0AAV7Z079_9EUKA</name>
<evidence type="ECO:0000313" key="31">
    <source>
        <dbReference type="EMBL" id="KAJ6229806.1"/>
    </source>
</evidence>
<dbReference type="EMBL" id="JANTQA010000012">
    <property type="protein sequence ID" value="KAJ3449624.1"/>
    <property type="molecule type" value="Genomic_DNA"/>
</dbReference>
<evidence type="ECO:0000313" key="47">
    <source>
        <dbReference type="Proteomes" id="UP001150062"/>
    </source>
</evidence>
<dbReference type="GO" id="GO:0005840">
    <property type="term" value="C:ribosome"/>
    <property type="evidence" value="ECO:0007669"/>
    <property type="project" value="UniProtKB-KW"/>
</dbReference>
<dbReference type="EMBL" id="JAOAOG010000131">
    <property type="protein sequence ID" value="KAJ6246683.1"/>
    <property type="molecule type" value="Genomic_DNA"/>
</dbReference>
<dbReference type="FunFam" id="3.10.20.10:FF:000001">
    <property type="entry name" value="60S ribosomal protein L18a"/>
    <property type="match status" value="1"/>
</dbReference>
<evidence type="ECO:0000313" key="29">
    <source>
        <dbReference type="EMBL" id="KAJ6229590.1"/>
    </source>
</evidence>
<evidence type="ECO:0000313" key="26">
    <source>
        <dbReference type="EMBL" id="KAJ3452483.1"/>
    </source>
</evidence>
<evidence type="ECO:0000313" key="32">
    <source>
        <dbReference type="EMBL" id="KAJ6230108.1"/>
    </source>
</evidence>
<keyword evidence="3 4" id="KW-0687">Ribonucleoprotein</keyword>
<dbReference type="EMBL" id="JANTQA010000023">
    <property type="protein sequence ID" value="KAJ3445003.1"/>
    <property type="molecule type" value="Genomic_DNA"/>
</dbReference>
<evidence type="ECO:0000313" key="8">
    <source>
        <dbReference type="EMBL" id="KAJ3426748.1"/>
    </source>
</evidence>
<dbReference type="EMBL" id="JANTQA010000057">
    <property type="protein sequence ID" value="KAJ3429722.1"/>
    <property type="molecule type" value="Genomic_DNA"/>
</dbReference>
<dbReference type="EMBL" id="JAOAOG010000166">
    <property type="protein sequence ID" value="KAJ6244161.1"/>
    <property type="molecule type" value="Genomic_DNA"/>
</dbReference>
<evidence type="ECO:0000313" key="30">
    <source>
        <dbReference type="EMBL" id="KAJ6229602.1"/>
    </source>
</evidence>
<dbReference type="EMBL" id="JANTQA010000012">
    <property type="protein sequence ID" value="KAJ3449532.1"/>
    <property type="molecule type" value="Genomic_DNA"/>
</dbReference>
<dbReference type="Pfam" id="PF01775">
    <property type="entry name" value="Ribosomal_L18A"/>
    <property type="match status" value="1"/>
</dbReference>
<dbReference type="InterPro" id="IPR021138">
    <property type="entry name" value="Ribosomal_eL20_eukaryotes"/>
</dbReference>
<evidence type="ECO:0000313" key="42">
    <source>
        <dbReference type="EMBL" id="KAJ6251403.1"/>
    </source>
</evidence>
<evidence type="ECO:0000313" key="40">
    <source>
        <dbReference type="EMBL" id="KAJ6246695.1"/>
    </source>
</evidence>
<evidence type="ECO:0000313" key="44">
    <source>
        <dbReference type="EMBL" id="KAJ6253565.1"/>
    </source>
</evidence>
<dbReference type="AlphaFoldDB" id="A0AAV7Z079"/>
<sequence>MRYYQVVGRAIPTKKVQNPQIYRMKLFAPNSVVAKARFWYFTKRLVKIKKVKGEILSVDEIFEKDPETVKNYGIWLRYNSRSGKHNMYKEYRDVTLTGAIQQMYNEMAGNHKARFQSIQIIKTKVLEDKECKRPQTLQFHDPNLKFPLIHRATKKNKERRPTFTKKKPFI</sequence>
<dbReference type="EMBL" id="JANTQA010000008">
    <property type="protein sequence ID" value="KAJ3452219.1"/>
    <property type="molecule type" value="Genomic_DNA"/>
</dbReference>
<evidence type="ECO:0000313" key="38">
    <source>
        <dbReference type="EMBL" id="KAJ6244161.1"/>
    </source>
</evidence>
<feature type="domain" description="Large ribosomal subunit protein eL20" evidence="5">
    <location>
        <begin position="1"/>
        <end position="123"/>
    </location>
</feature>
<dbReference type="GO" id="GO:1990904">
    <property type="term" value="C:ribonucleoprotein complex"/>
    <property type="evidence" value="ECO:0007669"/>
    <property type="project" value="UniProtKB-KW"/>
</dbReference>
<evidence type="ECO:0000313" key="10">
    <source>
        <dbReference type="EMBL" id="KAJ3433074.1"/>
    </source>
</evidence>
<evidence type="ECO:0000313" key="25">
    <source>
        <dbReference type="EMBL" id="KAJ3452231.1"/>
    </source>
</evidence>
<dbReference type="EMBL" id="JANTQA010000015">
    <property type="protein sequence ID" value="KAJ3447616.1"/>
    <property type="molecule type" value="Genomic_DNA"/>
</dbReference>
<evidence type="ECO:0000313" key="28">
    <source>
        <dbReference type="EMBL" id="KAJ6229384.1"/>
    </source>
</evidence>
<evidence type="ECO:0000313" key="27">
    <source>
        <dbReference type="EMBL" id="KAJ6227941.1"/>
    </source>
</evidence>
<accession>A0AAV7Z079</accession>
<dbReference type="PIRSF" id="PIRSF002190">
    <property type="entry name" value="Ribosomal_L18a"/>
    <property type="match status" value="1"/>
</dbReference>
<evidence type="ECO:0000313" key="36">
    <source>
        <dbReference type="EMBL" id="KAJ6239544.1"/>
    </source>
</evidence>
<dbReference type="EMBL" id="JANTQA010000015">
    <property type="protein sequence ID" value="KAJ3448391.1"/>
    <property type="molecule type" value="Genomic_DNA"/>
</dbReference>
<evidence type="ECO:0000313" key="21">
    <source>
        <dbReference type="EMBL" id="KAJ3449521.1"/>
    </source>
</evidence>
<evidence type="ECO:0000313" key="14">
    <source>
        <dbReference type="EMBL" id="KAJ3444149.1"/>
    </source>
</evidence>
<dbReference type="SUPFAM" id="SSF160374">
    <property type="entry name" value="RplX-like"/>
    <property type="match status" value="1"/>
</dbReference>
<evidence type="ECO:0000313" key="20">
    <source>
        <dbReference type="EMBL" id="KAJ3448922.1"/>
    </source>
</evidence>
<comment type="caution">
    <text evidence="10">The sequence shown here is derived from an EMBL/GenBank/DDBJ whole genome shotgun (WGS) entry which is preliminary data.</text>
</comment>
<evidence type="ECO:0000313" key="24">
    <source>
        <dbReference type="EMBL" id="KAJ3452219.1"/>
    </source>
</evidence>
<evidence type="ECO:0000259" key="5">
    <source>
        <dbReference type="Pfam" id="PF01775"/>
    </source>
</evidence>
<keyword evidence="47" id="KW-1185">Reference proteome</keyword>
<evidence type="ECO:0000313" key="23">
    <source>
        <dbReference type="EMBL" id="KAJ3449624.1"/>
    </source>
</evidence>
<dbReference type="EMBL" id="JAOAOG010000321">
    <property type="protein sequence ID" value="KAJ6229384.1"/>
    <property type="molecule type" value="Genomic_DNA"/>
</dbReference>
<dbReference type="EMBL" id="JAOAOG010000131">
    <property type="protein sequence ID" value="KAJ6246695.1"/>
    <property type="molecule type" value="Genomic_DNA"/>
</dbReference>
<dbReference type="EMBL" id="JANTQA010000023">
    <property type="protein sequence ID" value="KAJ3444149.1"/>
    <property type="molecule type" value="Genomic_DNA"/>
</dbReference>
<organism evidence="10 46">
    <name type="scientific">Anaeramoeba flamelloides</name>
    <dbReference type="NCBI Taxonomy" id="1746091"/>
    <lineage>
        <taxon>Eukaryota</taxon>
        <taxon>Metamonada</taxon>
        <taxon>Anaeramoebidae</taxon>
        <taxon>Anaeramoeba</taxon>
    </lineage>
</organism>
<dbReference type="EMBL" id="JANTQA010000008">
    <property type="protein sequence ID" value="KAJ3452231.1"/>
    <property type="molecule type" value="Genomic_DNA"/>
</dbReference>
<dbReference type="EMBL" id="JANTQA010000012">
    <property type="protein sequence ID" value="KAJ3449521.1"/>
    <property type="molecule type" value="Genomic_DNA"/>
</dbReference>